<protein>
    <submittedName>
        <fullName evidence="1">Uncharacterized protein</fullName>
    </submittedName>
</protein>
<evidence type="ECO:0000313" key="1">
    <source>
        <dbReference type="EMBL" id="KUG06363.1"/>
    </source>
</evidence>
<dbReference type="AlphaFoldDB" id="A0A9X0HI80"/>
<keyword evidence="2" id="KW-1185">Reference proteome</keyword>
<reference evidence="1 2" key="1">
    <citation type="submission" date="2015-11" db="EMBL/GenBank/DDBJ databases">
        <title>Solirubrum puertoriconensis gen. nov. an environmental bacteria isolated in Puerto Rico.</title>
        <authorList>
            <person name="Cuebas-Irizarry M.F."/>
            <person name="Montalvo-Rodriguez R."/>
        </authorList>
    </citation>
    <scope>NUCLEOTIDE SEQUENCE [LARGE SCALE GENOMIC DNA]</scope>
    <source>
        <strain evidence="1 2">MC1A</strain>
    </source>
</reference>
<name>A0A9X0HI80_SOLP1</name>
<dbReference type="EMBL" id="LNAL01000008">
    <property type="protein sequence ID" value="KUG06363.1"/>
    <property type="molecule type" value="Genomic_DNA"/>
</dbReference>
<dbReference type="Proteomes" id="UP000054223">
    <property type="component" value="Unassembled WGS sequence"/>
</dbReference>
<evidence type="ECO:0000313" key="2">
    <source>
        <dbReference type="Proteomes" id="UP000054223"/>
    </source>
</evidence>
<accession>A0A9X0HI80</accession>
<proteinExistence type="predicted"/>
<comment type="caution">
    <text evidence="1">The sequence shown here is derived from an EMBL/GenBank/DDBJ whole genome shotgun (WGS) entry which is preliminary data.</text>
</comment>
<organism evidence="1 2">
    <name type="scientific">Solirubrum puertoriconensis</name>
    <dbReference type="NCBI Taxonomy" id="1751427"/>
    <lineage>
        <taxon>Bacteria</taxon>
        <taxon>Pseudomonadati</taxon>
        <taxon>Bacteroidota</taxon>
        <taxon>Cytophagia</taxon>
        <taxon>Cytophagales</taxon>
    </lineage>
</organism>
<gene>
    <name evidence="1" type="ORF">ASU33_03125</name>
</gene>
<sequence>MRQILISKEDFKSLNRWIDLENRVNLTVIPAGKQLLLEGTQNDFLNIVDMLTDELMSRGIENNSSINQIGYELERLIDLITDAAFE</sequence>
<dbReference type="RefSeq" id="WP_059072059.1">
    <property type="nucleotide sequence ID" value="NZ_LNAL01000008.1"/>
</dbReference>